<keyword evidence="3" id="KW-1185">Reference proteome</keyword>
<dbReference type="EMBL" id="JAMXMC010000006">
    <property type="protein sequence ID" value="MCO5977194.1"/>
    <property type="molecule type" value="Genomic_DNA"/>
</dbReference>
<reference evidence="2 3" key="1">
    <citation type="submission" date="2022-06" db="EMBL/GenBank/DDBJ databases">
        <title>Ideonella sp. NS12-5 Genome sequencing and assembly.</title>
        <authorList>
            <person name="Jung Y."/>
        </authorList>
    </citation>
    <scope>NUCLEOTIDE SEQUENCE [LARGE SCALE GENOMIC DNA]</scope>
    <source>
        <strain evidence="2 3">NS12-5</strain>
    </source>
</reference>
<organism evidence="2 3">
    <name type="scientific">Ideonella oryzae</name>
    <dbReference type="NCBI Taxonomy" id="2937441"/>
    <lineage>
        <taxon>Bacteria</taxon>
        <taxon>Pseudomonadati</taxon>
        <taxon>Pseudomonadota</taxon>
        <taxon>Betaproteobacteria</taxon>
        <taxon>Burkholderiales</taxon>
        <taxon>Sphaerotilaceae</taxon>
        <taxon>Ideonella</taxon>
    </lineage>
</organism>
<dbReference type="Gene3D" id="1.25.40.10">
    <property type="entry name" value="Tetratricopeptide repeat domain"/>
    <property type="match status" value="1"/>
</dbReference>
<keyword evidence="2" id="KW-0808">Transferase</keyword>
<evidence type="ECO:0000313" key="3">
    <source>
        <dbReference type="Proteomes" id="UP001204851"/>
    </source>
</evidence>
<proteinExistence type="predicted"/>
<feature type="domain" description="Protein kinase" evidence="1">
    <location>
        <begin position="55"/>
        <end position="309"/>
    </location>
</feature>
<keyword evidence="2" id="KW-0723">Serine/threonine-protein kinase</keyword>
<dbReference type="Proteomes" id="UP001204851">
    <property type="component" value="Unassembled WGS sequence"/>
</dbReference>
<gene>
    <name evidence="2" type="ORF">M0L44_10765</name>
</gene>
<dbReference type="PANTHER" id="PTHR44329">
    <property type="entry name" value="SERINE/THREONINE-PROTEIN KINASE TNNI3K-RELATED"/>
    <property type="match status" value="1"/>
</dbReference>
<dbReference type="InterPro" id="IPR051681">
    <property type="entry name" value="Ser/Thr_Kinases-Pseudokinases"/>
</dbReference>
<name>A0ABT1BMP2_9BURK</name>
<evidence type="ECO:0000259" key="1">
    <source>
        <dbReference type="PROSITE" id="PS50011"/>
    </source>
</evidence>
<evidence type="ECO:0000313" key="2">
    <source>
        <dbReference type="EMBL" id="MCO5977194.1"/>
    </source>
</evidence>
<sequence>MTEFDISDRSQEMDDLDRMLMKKWPPASSGPYPMGSRGFPKFEAEGIKTFSILGHWQLIGASQGSMSKVYLCAHRGDPRSLAVAKLPISPGGNEDHVRECQLLLLLNFGRRSPHVVRLLEVEARPGGVPVWLLESVLPGPRGCVTLADWISEYRNELETLPVHQWIGQIATGLLHCGELVEGFAHADLKPDNILVAEGWICKIADFGLAGWKDRAATPGAPLYQAPELANGVLPNASSDIFSLGVIAYELFTGRNPWEAASRASIDRLKIAMRSGVVNADPSVPLIVLQCLEVDPAKRPTLLDIQQAFMFPEVRTSLVEVGEEAFAVFSQGLIALGMPDMVVKTMTDGSASRNAATRVNIAVALSQTGSHDFAEVQYAQLASEGIDVVAQRAVNDQRRGLHEASLNALRPLIAKSPNDVGLRINASAACNDLGLHLEALELLEQAKASDPGNPTVLYQYAYTLIALRKCSKAKDAVDKYKKVAGETSLWRRLEAAVRGRCPGLYKSR</sequence>
<dbReference type="PROSITE" id="PS50011">
    <property type="entry name" value="PROTEIN_KINASE_DOM"/>
    <property type="match status" value="1"/>
</dbReference>
<dbReference type="CDD" id="cd14014">
    <property type="entry name" value="STKc_PknB_like"/>
    <property type="match status" value="1"/>
</dbReference>
<dbReference type="SMART" id="SM00220">
    <property type="entry name" value="S_TKc"/>
    <property type="match status" value="1"/>
</dbReference>
<dbReference type="PROSITE" id="PS00108">
    <property type="entry name" value="PROTEIN_KINASE_ST"/>
    <property type="match status" value="1"/>
</dbReference>
<dbReference type="SUPFAM" id="SSF56112">
    <property type="entry name" value="Protein kinase-like (PK-like)"/>
    <property type="match status" value="1"/>
</dbReference>
<dbReference type="InterPro" id="IPR011990">
    <property type="entry name" value="TPR-like_helical_dom_sf"/>
</dbReference>
<dbReference type="Pfam" id="PF14559">
    <property type="entry name" value="TPR_19"/>
    <property type="match status" value="1"/>
</dbReference>
<keyword evidence="2" id="KW-0418">Kinase</keyword>
<dbReference type="GO" id="GO:0004674">
    <property type="term" value="F:protein serine/threonine kinase activity"/>
    <property type="evidence" value="ECO:0007669"/>
    <property type="project" value="UniProtKB-KW"/>
</dbReference>
<dbReference type="InterPro" id="IPR008271">
    <property type="entry name" value="Ser/Thr_kinase_AS"/>
</dbReference>
<dbReference type="SUPFAM" id="SSF48452">
    <property type="entry name" value="TPR-like"/>
    <property type="match status" value="1"/>
</dbReference>
<dbReference type="InterPro" id="IPR000719">
    <property type="entry name" value="Prot_kinase_dom"/>
</dbReference>
<dbReference type="Pfam" id="PF00069">
    <property type="entry name" value="Pkinase"/>
    <property type="match status" value="1"/>
</dbReference>
<dbReference type="Gene3D" id="1.10.510.10">
    <property type="entry name" value="Transferase(Phosphotransferase) domain 1"/>
    <property type="match status" value="1"/>
</dbReference>
<dbReference type="InterPro" id="IPR011009">
    <property type="entry name" value="Kinase-like_dom_sf"/>
</dbReference>
<accession>A0ABT1BMP2</accession>
<comment type="caution">
    <text evidence="2">The sequence shown here is derived from an EMBL/GenBank/DDBJ whole genome shotgun (WGS) entry which is preliminary data.</text>
</comment>
<protein>
    <submittedName>
        <fullName evidence="2">Serine/threonine protein kinase</fullName>
    </submittedName>
</protein>